<accession>A0A383EP23</accession>
<feature type="region of interest" description="Disordered" evidence="1">
    <location>
        <begin position="1"/>
        <end position="29"/>
    </location>
</feature>
<dbReference type="EMBL" id="UINC01227685">
    <property type="protein sequence ID" value="SVE58672.1"/>
    <property type="molecule type" value="Genomic_DNA"/>
</dbReference>
<feature type="compositionally biased region" description="Polar residues" evidence="1">
    <location>
        <begin position="1"/>
        <end position="22"/>
    </location>
</feature>
<evidence type="ECO:0000256" key="1">
    <source>
        <dbReference type="SAM" id="MobiDB-lite"/>
    </source>
</evidence>
<name>A0A383EP23_9ZZZZ</name>
<reference evidence="2" key="1">
    <citation type="submission" date="2018-05" db="EMBL/GenBank/DDBJ databases">
        <authorList>
            <person name="Lanie J.A."/>
            <person name="Ng W.-L."/>
            <person name="Kazmierczak K.M."/>
            <person name="Andrzejewski T.M."/>
            <person name="Davidsen T.M."/>
            <person name="Wayne K.J."/>
            <person name="Tettelin H."/>
            <person name="Glass J.I."/>
            <person name="Rusch D."/>
            <person name="Podicherti R."/>
            <person name="Tsui H.-C.T."/>
            <person name="Winkler M.E."/>
        </authorList>
    </citation>
    <scope>NUCLEOTIDE SEQUENCE</scope>
</reference>
<gene>
    <name evidence="2" type="ORF">METZ01_LOCUS511526</name>
</gene>
<organism evidence="2">
    <name type="scientific">marine metagenome</name>
    <dbReference type="NCBI Taxonomy" id="408172"/>
    <lineage>
        <taxon>unclassified sequences</taxon>
        <taxon>metagenomes</taxon>
        <taxon>ecological metagenomes</taxon>
    </lineage>
</organism>
<feature type="non-terminal residue" evidence="2">
    <location>
        <position position="110"/>
    </location>
</feature>
<evidence type="ECO:0000313" key="2">
    <source>
        <dbReference type="EMBL" id="SVE58672.1"/>
    </source>
</evidence>
<protein>
    <submittedName>
        <fullName evidence="2">Uncharacterized protein</fullName>
    </submittedName>
</protein>
<dbReference type="AlphaFoldDB" id="A0A383EP23"/>
<proteinExistence type="predicted"/>
<sequence length="110" mass="10796">MPTAYPTTLDTSAEQPSPSATTDLDGPGYEHDIVHTSHSGAIIAIETKLGSTDSNAVADTVLGGTGASTSAWTGSPTLSGTVTATTFIGAVTGNITGNVTGDLTGNVTGN</sequence>